<reference evidence="9" key="1">
    <citation type="submission" date="2018-11" db="EMBL/GenBank/DDBJ databases">
        <authorList>
            <consortium name="Genoscope - CEA"/>
            <person name="William W."/>
        </authorList>
    </citation>
    <scope>NUCLEOTIDE SEQUENCE</scope>
</reference>
<dbReference type="AlphaFoldDB" id="A0A3P6DQM6"/>
<dbReference type="InterPro" id="IPR035669">
    <property type="entry name" value="SGNH_plant_lipase-like"/>
</dbReference>
<evidence type="ECO:0000256" key="6">
    <source>
        <dbReference type="ARBA" id="ARBA00022963"/>
    </source>
</evidence>
<dbReference type="EMBL" id="LR031874">
    <property type="protein sequence ID" value="VDD25991.1"/>
    <property type="molecule type" value="Genomic_DNA"/>
</dbReference>
<dbReference type="GO" id="GO:0016042">
    <property type="term" value="P:lipid catabolic process"/>
    <property type="evidence" value="ECO:0007669"/>
    <property type="project" value="UniProtKB-KW"/>
</dbReference>
<accession>A0A3P6DQM6</accession>
<sequence length="365" mass="40536">MGLPSLKPCLLLIFLFLLNVSTINSKPSKVEPVLFGGNFQALYVIGDSLVDSGNNNNLNTSVKANFAPYGSDFEGGKPTGRFSNGKTIADYIAIYYGLPLAPAYMGLSEEQKNNISTGINYASASCGIFPDTGTQLGKCLSLSAQVDLFEKTIDNNLKKKFKTNSELTKHLAGSLFMTAIGVNDYAFYFKETTDPNEFAKKLLHDFLKQIKRLYNLGARNFFVNNIKPLGCYPNIIAETVPRGSCDNSLNLAIDIFNVQLRESLSHMRHKLSNTSFLYSDYFNFMLELRGPSSNQVSSNLLNTTSPCCPKVYNGGSTTTCLPFSKACKEPDMFIFFDPRHPTQIANFMYAIQCFQERQVCHVVID</sequence>
<dbReference type="GO" id="GO:0016788">
    <property type="term" value="F:hydrolase activity, acting on ester bonds"/>
    <property type="evidence" value="ECO:0007669"/>
    <property type="project" value="InterPro"/>
</dbReference>
<dbReference type="PANTHER" id="PTHR45650">
    <property type="entry name" value="GDSL-LIKE LIPASE/ACYLHYDROLASE-RELATED"/>
    <property type="match status" value="1"/>
</dbReference>
<keyword evidence="6" id="KW-0442">Lipid degradation</keyword>
<evidence type="ECO:0000256" key="8">
    <source>
        <dbReference type="SAM" id="SignalP"/>
    </source>
</evidence>
<keyword evidence="7" id="KW-0443">Lipid metabolism</keyword>
<evidence type="ECO:0000256" key="4">
    <source>
        <dbReference type="ARBA" id="ARBA00022729"/>
    </source>
</evidence>
<dbReference type="Gene3D" id="3.40.50.1110">
    <property type="entry name" value="SGNH hydrolase"/>
    <property type="match status" value="1"/>
</dbReference>
<dbReference type="InterPro" id="IPR051238">
    <property type="entry name" value="GDSL_esterase/lipase"/>
</dbReference>
<dbReference type="GO" id="GO:0005576">
    <property type="term" value="C:extracellular region"/>
    <property type="evidence" value="ECO:0007669"/>
    <property type="project" value="UniProtKB-SubCell"/>
</dbReference>
<evidence type="ECO:0000256" key="1">
    <source>
        <dbReference type="ARBA" id="ARBA00004613"/>
    </source>
</evidence>
<comment type="subcellular location">
    <subcellularLocation>
        <location evidence="1">Secreted</location>
    </subcellularLocation>
</comment>
<keyword evidence="3" id="KW-0964">Secreted</keyword>
<dbReference type="PANTHER" id="PTHR45650:SF59">
    <property type="entry name" value="(RAPE) HYPOTHETICAL PROTEIN"/>
    <property type="match status" value="1"/>
</dbReference>
<keyword evidence="5" id="KW-0378">Hydrolase</keyword>
<evidence type="ECO:0000256" key="3">
    <source>
        <dbReference type="ARBA" id="ARBA00022525"/>
    </source>
</evidence>
<evidence type="ECO:0000256" key="5">
    <source>
        <dbReference type="ARBA" id="ARBA00022801"/>
    </source>
</evidence>
<dbReference type="Pfam" id="PF00657">
    <property type="entry name" value="Lipase_GDSL"/>
    <property type="match status" value="1"/>
</dbReference>
<proteinExistence type="inferred from homology"/>
<comment type="similarity">
    <text evidence="2">Belongs to the 'GDSL' lipolytic enzyme family.</text>
</comment>
<evidence type="ECO:0000256" key="7">
    <source>
        <dbReference type="ARBA" id="ARBA00023098"/>
    </source>
</evidence>
<evidence type="ECO:0000313" key="9">
    <source>
        <dbReference type="EMBL" id="VDD25991.1"/>
    </source>
</evidence>
<feature type="signal peptide" evidence="8">
    <location>
        <begin position="1"/>
        <end position="25"/>
    </location>
</feature>
<name>A0A3P6DQM6_BRAOL</name>
<dbReference type="InterPro" id="IPR036514">
    <property type="entry name" value="SGNH_hydro_sf"/>
</dbReference>
<dbReference type="InterPro" id="IPR001087">
    <property type="entry name" value="GDSL"/>
</dbReference>
<feature type="chain" id="PRO_5017936185" evidence="8">
    <location>
        <begin position="26"/>
        <end position="365"/>
    </location>
</feature>
<keyword evidence="4 8" id="KW-0732">Signal</keyword>
<evidence type="ECO:0000256" key="2">
    <source>
        <dbReference type="ARBA" id="ARBA00008668"/>
    </source>
</evidence>
<gene>
    <name evidence="9" type="ORF">BOLC2T11275H</name>
</gene>
<protein>
    <submittedName>
        <fullName evidence="9">Uncharacterized protein</fullName>
    </submittedName>
</protein>
<dbReference type="CDD" id="cd01837">
    <property type="entry name" value="SGNH_plant_lipase_like"/>
    <property type="match status" value="1"/>
</dbReference>
<organism evidence="9">
    <name type="scientific">Brassica oleracea</name>
    <name type="common">Wild cabbage</name>
    <dbReference type="NCBI Taxonomy" id="3712"/>
    <lineage>
        <taxon>Eukaryota</taxon>
        <taxon>Viridiplantae</taxon>
        <taxon>Streptophyta</taxon>
        <taxon>Embryophyta</taxon>
        <taxon>Tracheophyta</taxon>
        <taxon>Spermatophyta</taxon>
        <taxon>Magnoliopsida</taxon>
        <taxon>eudicotyledons</taxon>
        <taxon>Gunneridae</taxon>
        <taxon>Pentapetalae</taxon>
        <taxon>rosids</taxon>
        <taxon>malvids</taxon>
        <taxon>Brassicales</taxon>
        <taxon>Brassicaceae</taxon>
        <taxon>Brassiceae</taxon>
        <taxon>Brassica</taxon>
    </lineage>
</organism>